<organism evidence="1 2">
    <name type="scientific">Pyropia yezoensis</name>
    <name type="common">Susabi-nori</name>
    <name type="synonym">Porphyra yezoensis</name>
    <dbReference type="NCBI Taxonomy" id="2788"/>
    <lineage>
        <taxon>Eukaryota</taxon>
        <taxon>Rhodophyta</taxon>
        <taxon>Bangiophyceae</taxon>
        <taxon>Bangiales</taxon>
        <taxon>Bangiaceae</taxon>
        <taxon>Pyropia</taxon>
    </lineage>
</organism>
<evidence type="ECO:0000313" key="1">
    <source>
        <dbReference type="EMBL" id="KAK1861720.1"/>
    </source>
</evidence>
<sequence length="354" mass="37536">MLVLLTCAVVALETLPLDDLSVRLLSGVERIANVVFFVEYLLRFYSLNCRPRVLLRKLMIIDFVACLPLFFAPTEGWALQVSQLLRVARVLRLQRAIEREDFTKLFTRNKSRRTRAPAVVVSESQLKAAQIMLTVFTLLYATSSLLYAAESQVNPNFSNFFESFYFSVVAVRCVRFVEGGGIGPSLTTVGLGDITPITPLGRAIACGSVLSGAFLVPLQLGSLARATMSEMSRPNPTAPPPAVPPNSLLAQLGDYGMVDLDAADSAAAPPPPAAALAAAPPGVVPRPLATAAAAVVAVPAAAAVAAATAAGPASRAWNAAFMDAPCNSCGLRVHQLDARYCRLCGTVLQSPPRV</sequence>
<accession>A0ACC3BUT6</accession>
<gene>
    <name evidence="1" type="ORF">I4F81_004300</name>
</gene>
<evidence type="ECO:0000313" key="2">
    <source>
        <dbReference type="Proteomes" id="UP000798662"/>
    </source>
</evidence>
<name>A0ACC3BUT6_PYRYE</name>
<dbReference type="Proteomes" id="UP000798662">
    <property type="component" value="Chromosome 1"/>
</dbReference>
<protein>
    <submittedName>
        <fullName evidence="1">Uncharacterized protein</fullName>
    </submittedName>
</protein>
<proteinExistence type="predicted"/>
<comment type="caution">
    <text evidence="1">The sequence shown here is derived from an EMBL/GenBank/DDBJ whole genome shotgun (WGS) entry which is preliminary data.</text>
</comment>
<keyword evidence="2" id="KW-1185">Reference proteome</keyword>
<dbReference type="EMBL" id="CM020618">
    <property type="protein sequence ID" value="KAK1861720.1"/>
    <property type="molecule type" value="Genomic_DNA"/>
</dbReference>
<reference evidence="1" key="1">
    <citation type="submission" date="2019-11" db="EMBL/GenBank/DDBJ databases">
        <title>Nori genome reveals adaptations in red seaweeds to the harsh intertidal environment.</title>
        <authorList>
            <person name="Wang D."/>
            <person name="Mao Y."/>
        </authorList>
    </citation>
    <scope>NUCLEOTIDE SEQUENCE</scope>
    <source>
        <tissue evidence="1">Gametophyte</tissue>
    </source>
</reference>